<proteinExistence type="predicted"/>
<feature type="coiled-coil region" evidence="3">
    <location>
        <begin position="348"/>
        <end position="375"/>
    </location>
</feature>
<dbReference type="PANTHER" id="PTHR32347">
    <property type="entry name" value="EFFLUX SYSTEM COMPONENT YKNX-RELATED"/>
    <property type="match status" value="1"/>
</dbReference>
<evidence type="ECO:0000256" key="3">
    <source>
        <dbReference type="SAM" id="Coils"/>
    </source>
</evidence>
<reference evidence="7 8" key="1">
    <citation type="submission" date="2019-08" db="EMBL/GenBank/DDBJ databases">
        <title>Deep-cultivation of Planctomycetes and their phenomic and genomic characterization uncovers novel biology.</title>
        <authorList>
            <person name="Wiegand S."/>
            <person name="Jogler M."/>
            <person name="Boedeker C."/>
            <person name="Pinto D."/>
            <person name="Vollmers J."/>
            <person name="Rivas-Marin E."/>
            <person name="Kohn T."/>
            <person name="Peeters S.H."/>
            <person name="Heuer A."/>
            <person name="Rast P."/>
            <person name="Oberbeckmann S."/>
            <person name="Bunk B."/>
            <person name="Jeske O."/>
            <person name="Meyerdierks A."/>
            <person name="Storesund J.E."/>
            <person name="Kallscheuer N."/>
            <person name="Luecker S."/>
            <person name="Lage O.M."/>
            <person name="Pohl T."/>
            <person name="Merkel B.J."/>
            <person name="Hornburger P."/>
            <person name="Mueller R.-W."/>
            <person name="Bruemmer F."/>
            <person name="Labrenz M."/>
            <person name="Spormann A.M."/>
            <person name="Op Den Camp H."/>
            <person name="Overmann J."/>
            <person name="Amann R."/>
            <person name="Jetten M.S.M."/>
            <person name="Mascher T."/>
            <person name="Medema M.H."/>
            <person name="Devos D.P."/>
            <person name="Kaster A.-K."/>
            <person name="Ovreas L."/>
            <person name="Rohde M."/>
            <person name="Galperin M.Y."/>
            <person name="Jogler C."/>
        </authorList>
    </citation>
    <scope>NUCLEOTIDE SEQUENCE [LARGE SCALE GENOMIC DNA]</scope>
    <source>
        <strain evidence="7 8">LF1</strain>
    </source>
</reference>
<evidence type="ECO:0000256" key="2">
    <source>
        <dbReference type="ARBA" id="ARBA00023054"/>
    </source>
</evidence>
<keyword evidence="8" id="KW-1185">Reference proteome</keyword>
<dbReference type="SUPFAM" id="SSF111369">
    <property type="entry name" value="HlyD-like secretion proteins"/>
    <property type="match status" value="1"/>
</dbReference>
<accession>A0A5B1CD86</accession>
<protein>
    <submittedName>
        <fullName evidence="7">Macrolide transporter subunit MacA</fullName>
    </submittedName>
</protein>
<dbReference type="InterPro" id="IPR050465">
    <property type="entry name" value="UPF0194_transport"/>
</dbReference>
<dbReference type="OrthoDB" id="9806939at2"/>
<dbReference type="EMBL" id="VRLW01000001">
    <property type="protein sequence ID" value="KAA1257580.1"/>
    <property type="molecule type" value="Genomic_DNA"/>
</dbReference>
<dbReference type="PANTHER" id="PTHR32347:SF23">
    <property type="entry name" value="BLL5650 PROTEIN"/>
    <property type="match status" value="1"/>
</dbReference>
<evidence type="ECO:0000313" key="7">
    <source>
        <dbReference type="EMBL" id="KAA1257580.1"/>
    </source>
</evidence>
<evidence type="ECO:0000313" key="8">
    <source>
        <dbReference type="Proteomes" id="UP000322699"/>
    </source>
</evidence>
<evidence type="ECO:0000259" key="6">
    <source>
        <dbReference type="Pfam" id="PF25954"/>
    </source>
</evidence>
<dbReference type="InterPro" id="IPR058625">
    <property type="entry name" value="MdtA-like_BSH"/>
</dbReference>
<dbReference type="RefSeq" id="WP_084422788.1">
    <property type="nucleotide sequence ID" value="NZ_LWSK01000081.1"/>
</dbReference>
<gene>
    <name evidence="7" type="ORF">LF1_00670</name>
</gene>
<keyword evidence="2 3" id="KW-0175">Coiled coil</keyword>
<feature type="domain" description="CusB-like beta-barrel" evidence="6">
    <location>
        <begin position="414"/>
        <end position="485"/>
    </location>
</feature>
<dbReference type="InterPro" id="IPR058792">
    <property type="entry name" value="Beta-barrel_RND_2"/>
</dbReference>
<dbReference type="Gene3D" id="2.40.30.170">
    <property type="match status" value="1"/>
</dbReference>
<comment type="subcellular location">
    <subcellularLocation>
        <location evidence="1">Cell envelope</location>
    </subcellularLocation>
</comment>
<dbReference type="AlphaFoldDB" id="A0A5B1CD86"/>
<comment type="caution">
    <text evidence="7">The sequence shown here is derived from an EMBL/GenBank/DDBJ whole genome shotgun (WGS) entry which is preliminary data.</text>
</comment>
<evidence type="ECO:0000256" key="1">
    <source>
        <dbReference type="ARBA" id="ARBA00004196"/>
    </source>
</evidence>
<feature type="region of interest" description="Disordered" evidence="4">
    <location>
        <begin position="27"/>
        <end position="53"/>
    </location>
</feature>
<sequence length="510" mass="55701">MLDSSILVGHNAIPLGSGIAAPVVTPEQNDASEQNDATEQNDASEQNDALEQSQQVARTLASVIAMQSSCDRCSTLHQAAEQVVRTVKDECLASEVVLLWRKHNGQGLAMIARTGDRSKPQSDQQTDAAEDAMIIAAAEESAARDSLTTWPVTDDINRHASMSIGQLAKTLSIKSILAVRLSEADSIDESLSGRGVLMLMNAQSSSAQSFLRVASIPLSSSLTRICDEQPSWIDSALRSTMQMTRGRRGRIMGGCLVLLMILMLLPVRYRVTASLEMQPVQRRFIAVPFDGPLKQAHVKPGDSVAVGDLLASMDPREIDFEIAGSRAQWDRSEQERKALMVDHDFAGSKLAALDLERLKNQIELLELQRQRSEIRSPIDGVVVSGDPVQSEGMPMSRGESLFELAPLGEMVAMVAVPEADIAEVRSGMEVTFFVHAYPNRKISGIVERVHPKAELRSNENVFVAEVLVKDPGGLFRPGMQGRASIIGDRHPLGWNWFHPAIHAVRHAIGW</sequence>
<dbReference type="Proteomes" id="UP000322699">
    <property type="component" value="Unassembled WGS sequence"/>
</dbReference>
<dbReference type="GO" id="GO:0030313">
    <property type="term" value="C:cell envelope"/>
    <property type="evidence" value="ECO:0007669"/>
    <property type="project" value="UniProtKB-SubCell"/>
</dbReference>
<dbReference type="Pfam" id="PF25917">
    <property type="entry name" value="BSH_RND"/>
    <property type="match status" value="1"/>
</dbReference>
<dbReference type="Pfam" id="PF25954">
    <property type="entry name" value="Beta-barrel_RND_2"/>
    <property type="match status" value="1"/>
</dbReference>
<dbReference type="Gene3D" id="2.40.50.100">
    <property type="match status" value="1"/>
</dbReference>
<evidence type="ECO:0000259" key="5">
    <source>
        <dbReference type="Pfam" id="PF25917"/>
    </source>
</evidence>
<feature type="domain" description="Multidrug resistance protein MdtA-like barrel-sandwich hybrid" evidence="5">
    <location>
        <begin position="290"/>
        <end position="383"/>
    </location>
</feature>
<evidence type="ECO:0000256" key="4">
    <source>
        <dbReference type="SAM" id="MobiDB-lite"/>
    </source>
</evidence>
<name>A0A5B1CD86_9BACT</name>
<organism evidence="7 8">
    <name type="scientific">Rubripirellula obstinata</name>
    <dbReference type="NCBI Taxonomy" id="406547"/>
    <lineage>
        <taxon>Bacteria</taxon>
        <taxon>Pseudomonadati</taxon>
        <taxon>Planctomycetota</taxon>
        <taxon>Planctomycetia</taxon>
        <taxon>Pirellulales</taxon>
        <taxon>Pirellulaceae</taxon>
        <taxon>Rubripirellula</taxon>
    </lineage>
</organism>